<organism evidence="2">
    <name type="scientific">uncultured Caudovirales phage</name>
    <dbReference type="NCBI Taxonomy" id="2100421"/>
    <lineage>
        <taxon>Viruses</taxon>
        <taxon>Duplodnaviria</taxon>
        <taxon>Heunggongvirae</taxon>
        <taxon>Uroviricota</taxon>
        <taxon>Caudoviricetes</taxon>
        <taxon>Peduoviridae</taxon>
        <taxon>Maltschvirus</taxon>
        <taxon>Maltschvirus maltsch</taxon>
    </lineage>
</organism>
<keyword evidence="1" id="KW-1133">Transmembrane helix</keyword>
<evidence type="ECO:0000313" key="2">
    <source>
        <dbReference type="EMBL" id="CAB4122647.1"/>
    </source>
</evidence>
<name>A0A6J5KP28_9CAUD</name>
<feature type="transmembrane region" description="Helical" evidence="1">
    <location>
        <begin position="7"/>
        <end position="29"/>
    </location>
</feature>
<gene>
    <name evidence="2" type="ORF">UFOVP33_32</name>
</gene>
<proteinExistence type="predicted"/>
<protein>
    <submittedName>
        <fullName evidence="2">Uncharacterized protein</fullName>
    </submittedName>
</protein>
<keyword evidence="1" id="KW-0812">Transmembrane</keyword>
<keyword evidence="1" id="KW-0472">Membrane</keyword>
<sequence length="39" mass="4389">MDGIKFVASWVAIWACSLIVCGLVLKLTYNVFMLGWNLL</sequence>
<dbReference type="EMBL" id="LR796162">
    <property type="protein sequence ID" value="CAB4122647.1"/>
    <property type="molecule type" value="Genomic_DNA"/>
</dbReference>
<reference evidence="2" key="1">
    <citation type="submission" date="2020-04" db="EMBL/GenBank/DDBJ databases">
        <authorList>
            <person name="Chiriac C."/>
            <person name="Salcher M."/>
            <person name="Ghai R."/>
            <person name="Kavagutti S V."/>
        </authorList>
    </citation>
    <scope>NUCLEOTIDE SEQUENCE</scope>
</reference>
<evidence type="ECO:0000256" key="1">
    <source>
        <dbReference type="SAM" id="Phobius"/>
    </source>
</evidence>
<accession>A0A6J5KP28</accession>